<keyword evidence="2" id="KW-1185">Reference proteome</keyword>
<dbReference type="KEGG" id="fil:BN1229_v1_1668"/>
<reference evidence="2" key="1">
    <citation type="submission" date="2015-02" db="EMBL/GenBank/DDBJ databases">
        <authorList>
            <person name="Chooi Y.-H."/>
        </authorList>
    </citation>
    <scope>NUCLEOTIDE SEQUENCE [LARGE SCALE GENOMIC DNA]</scope>
    <source>
        <strain evidence="2">strain Y</strain>
    </source>
</reference>
<accession>A0A0D6JDY5</accession>
<gene>
    <name evidence="1" type="ORF">YBN1229_v1_1672</name>
</gene>
<dbReference type="RefSeq" id="WP_046477821.1">
    <property type="nucleotide sequence ID" value="NZ_LN829118.1"/>
</dbReference>
<dbReference type="Proteomes" id="UP000033187">
    <property type="component" value="Chromosome 1"/>
</dbReference>
<dbReference type="EMBL" id="LN829119">
    <property type="protein sequence ID" value="CPR18352.1"/>
    <property type="molecule type" value="Genomic_DNA"/>
</dbReference>
<dbReference type="AlphaFoldDB" id="A0A0D6JDY5"/>
<evidence type="ECO:0000313" key="1">
    <source>
        <dbReference type="EMBL" id="CPR18352.1"/>
    </source>
</evidence>
<proteinExistence type="predicted"/>
<organism evidence="1 2">
    <name type="scientific">Candidatus Filomicrobium marinum</name>
    <dbReference type="NCBI Taxonomy" id="1608628"/>
    <lineage>
        <taxon>Bacteria</taxon>
        <taxon>Pseudomonadati</taxon>
        <taxon>Pseudomonadota</taxon>
        <taxon>Alphaproteobacteria</taxon>
        <taxon>Hyphomicrobiales</taxon>
        <taxon>Hyphomicrobiaceae</taxon>
        <taxon>Filomicrobium</taxon>
    </lineage>
</organism>
<evidence type="ECO:0000313" key="2">
    <source>
        <dbReference type="Proteomes" id="UP000033187"/>
    </source>
</evidence>
<name>A0A0D6JDY5_9HYPH</name>
<dbReference type="KEGG" id="fiy:BN1229_v1_1672"/>
<dbReference type="OrthoDB" id="7959290at2"/>
<sequence length="92" mass="10688">MIYAINYDLKRPGQNYEALYEAIKSCGAWWHFLDSTWLVDTNLSAKGVWDRLAPHVDKNDLVLVIGVTREYQGWLPQEAWDWLNSRSSKMAA</sequence>
<protein>
    <submittedName>
        <fullName evidence="1">Putative SinR-like protein</fullName>
    </submittedName>
</protein>